<dbReference type="SUPFAM" id="SSF53092">
    <property type="entry name" value="Creatinase/prolidase N-terminal domain"/>
    <property type="match status" value="1"/>
</dbReference>
<dbReference type="RefSeq" id="WP_071308179.1">
    <property type="nucleotide sequence ID" value="NZ_MLQR01000001.1"/>
</dbReference>
<organism evidence="2 3">
    <name type="scientific">Anaerobacillus alkalilacustris</name>
    <dbReference type="NCBI Taxonomy" id="393763"/>
    <lineage>
        <taxon>Bacteria</taxon>
        <taxon>Bacillati</taxon>
        <taxon>Bacillota</taxon>
        <taxon>Bacilli</taxon>
        <taxon>Bacillales</taxon>
        <taxon>Bacillaceae</taxon>
        <taxon>Anaerobacillus</taxon>
    </lineage>
</organism>
<accession>A0A1S2LZ06</accession>
<evidence type="ECO:0000313" key="3">
    <source>
        <dbReference type="Proteomes" id="UP000179524"/>
    </source>
</evidence>
<gene>
    <name evidence="2" type="ORF">BKP37_02855</name>
</gene>
<dbReference type="Gene3D" id="3.40.350.10">
    <property type="entry name" value="Creatinase/prolidase N-terminal domain"/>
    <property type="match status" value="1"/>
</dbReference>
<dbReference type="SUPFAM" id="SSF55920">
    <property type="entry name" value="Creatinase/aminopeptidase"/>
    <property type="match status" value="1"/>
</dbReference>
<keyword evidence="3" id="KW-1185">Reference proteome</keyword>
<dbReference type="PANTHER" id="PTHR46112">
    <property type="entry name" value="AMINOPEPTIDASE"/>
    <property type="match status" value="1"/>
</dbReference>
<sequence length="372" mass="42041">MFIEVQSRVEDLTTKLKIVRGFLQRENYDAVFYQRTDNFAWLTSGGYNGIPYNSETGECGLLVTNDNIYLVTNTIEKPRVVNEEIASLPIEVIEYPWYEDVASVVWKVVKKGKVATDTLLDGFDLKVAELSELRFSLTELELNRYRDLGSKATELMEQFCMTITPGQTELEIAANLNRVYLSNGLLPTVTLIACDERIDLFRHPIATNKRFEKKCMVVSCVSYKGLIVALTRIVHKGKLSQSLNDKFLLTATIDAQLIEATKVGTTAGQMFEKMKRFYEVAGYRGEWKYHHQGGAIGYQNRDYLITSMTEEIIQVNQAFAWNPSIKGTKSEDTIVAESTKSEIITVSNSGWPQLNINLGNDATLKRPAILEL</sequence>
<protein>
    <recommendedName>
        <fullName evidence="1">Peptidase M24 domain-containing protein</fullName>
    </recommendedName>
</protein>
<evidence type="ECO:0000313" key="2">
    <source>
        <dbReference type="EMBL" id="OIJ17453.1"/>
    </source>
</evidence>
<dbReference type="InterPro" id="IPR050659">
    <property type="entry name" value="Peptidase_M24B"/>
</dbReference>
<reference evidence="2 3" key="1">
    <citation type="submission" date="2016-10" db="EMBL/GenBank/DDBJ databases">
        <title>Draft genome sequences of four alkaliphilic bacteria belonging to the Anaerobacillus genus.</title>
        <authorList>
            <person name="Bassil N.M."/>
            <person name="Lloyd J.R."/>
        </authorList>
    </citation>
    <scope>NUCLEOTIDE SEQUENCE [LARGE SCALE GENOMIC DNA]</scope>
    <source>
        <strain evidence="2 3">DSM 18345</strain>
    </source>
</reference>
<evidence type="ECO:0000259" key="1">
    <source>
        <dbReference type="Pfam" id="PF00557"/>
    </source>
</evidence>
<dbReference type="CDD" id="cd01066">
    <property type="entry name" value="APP_MetAP"/>
    <property type="match status" value="1"/>
</dbReference>
<name>A0A1S2LZ06_9BACI</name>
<dbReference type="EMBL" id="MLQR01000001">
    <property type="protein sequence ID" value="OIJ17453.1"/>
    <property type="molecule type" value="Genomic_DNA"/>
</dbReference>
<dbReference type="Gene3D" id="3.90.230.10">
    <property type="entry name" value="Creatinase/methionine aminopeptidase superfamily"/>
    <property type="match status" value="1"/>
</dbReference>
<comment type="caution">
    <text evidence="2">The sequence shown here is derived from an EMBL/GenBank/DDBJ whole genome shotgun (WGS) entry which is preliminary data.</text>
</comment>
<dbReference type="Pfam" id="PF00557">
    <property type="entry name" value="Peptidase_M24"/>
    <property type="match status" value="1"/>
</dbReference>
<dbReference type="AlphaFoldDB" id="A0A1S2LZ06"/>
<dbReference type="InterPro" id="IPR036005">
    <property type="entry name" value="Creatinase/aminopeptidase-like"/>
</dbReference>
<dbReference type="OrthoDB" id="4850044at2"/>
<dbReference type="InterPro" id="IPR000994">
    <property type="entry name" value="Pept_M24"/>
</dbReference>
<feature type="domain" description="Peptidase M24" evidence="1">
    <location>
        <begin position="145"/>
        <end position="335"/>
    </location>
</feature>
<proteinExistence type="predicted"/>
<dbReference type="Proteomes" id="UP000179524">
    <property type="component" value="Unassembled WGS sequence"/>
</dbReference>
<dbReference type="PANTHER" id="PTHR46112:SF2">
    <property type="entry name" value="XAA-PRO AMINOPEPTIDASE P-RELATED"/>
    <property type="match status" value="1"/>
</dbReference>
<dbReference type="InterPro" id="IPR029149">
    <property type="entry name" value="Creatin/AminoP/Spt16_N"/>
</dbReference>